<name>A0A1I6QVW7_9EURY</name>
<dbReference type="GO" id="GO:0046654">
    <property type="term" value="P:tetrahydrofolate biosynthetic process"/>
    <property type="evidence" value="ECO:0007669"/>
    <property type="project" value="InterPro"/>
</dbReference>
<dbReference type="PANTHER" id="PTHR48069:SF3">
    <property type="entry name" value="DIHYDROFOLATE REDUCTASE"/>
    <property type="match status" value="1"/>
</dbReference>
<organism evidence="9 10">
    <name type="scientific">Halostagnicola kamekurae</name>
    <dbReference type="NCBI Taxonomy" id="619731"/>
    <lineage>
        <taxon>Archaea</taxon>
        <taxon>Methanobacteriati</taxon>
        <taxon>Methanobacteriota</taxon>
        <taxon>Stenosarchaea group</taxon>
        <taxon>Halobacteria</taxon>
        <taxon>Halobacteriales</taxon>
        <taxon>Natrialbaceae</taxon>
        <taxon>Halostagnicola</taxon>
    </lineage>
</organism>
<dbReference type="GO" id="GO:0005829">
    <property type="term" value="C:cytosol"/>
    <property type="evidence" value="ECO:0007669"/>
    <property type="project" value="TreeGrafter"/>
</dbReference>
<keyword evidence="3" id="KW-0554">One-carbon metabolism</keyword>
<dbReference type="OrthoDB" id="198183at2157"/>
<dbReference type="PIRSF" id="PIRSF000194">
    <property type="entry name" value="DHFR"/>
    <property type="match status" value="1"/>
</dbReference>
<accession>A0A1I6QVW7</accession>
<dbReference type="Pfam" id="PF00186">
    <property type="entry name" value="DHFR_1"/>
    <property type="match status" value="1"/>
</dbReference>
<dbReference type="PANTHER" id="PTHR48069">
    <property type="entry name" value="DIHYDROFOLATE REDUCTASE"/>
    <property type="match status" value="1"/>
</dbReference>
<feature type="region of interest" description="Disordered" evidence="7">
    <location>
        <begin position="1"/>
        <end position="25"/>
    </location>
</feature>
<keyword evidence="5" id="KW-0560">Oxidoreductase</keyword>
<protein>
    <recommendedName>
        <fullName evidence="2">dihydrofolate reductase</fullName>
        <ecNumber evidence="2">1.5.1.3</ecNumber>
    </recommendedName>
</protein>
<dbReference type="Proteomes" id="UP000199199">
    <property type="component" value="Unassembled WGS sequence"/>
</dbReference>
<dbReference type="GO" id="GO:0006730">
    <property type="term" value="P:one-carbon metabolic process"/>
    <property type="evidence" value="ECO:0007669"/>
    <property type="project" value="UniProtKB-KW"/>
</dbReference>
<evidence type="ECO:0000259" key="8">
    <source>
        <dbReference type="PROSITE" id="PS51330"/>
    </source>
</evidence>
<dbReference type="Gene3D" id="3.40.430.10">
    <property type="entry name" value="Dihydrofolate Reductase, subunit A"/>
    <property type="match status" value="1"/>
</dbReference>
<evidence type="ECO:0000256" key="3">
    <source>
        <dbReference type="ARBA" id="ARBA00022563"/>
    </source>
</evidence>
<dbReference type="SUPFAM" id="SSF53597">
    <property type="entry name" value="Dihydrofolate reductase-like"/>
    <property type="match status" value="1"/>
</dbReference>
<evidence type="ECO:0000313" key="10">
    <source>
        <dbReference type="Proteomes" id="UP000199199"/>
    </source>
</evidence>
<evidence type="ECO:0000256" key="7">
    <source>
        <dbReference type="SAM" id="MobiDB-lite"/>
    </source>
</evidence>
<evidence type="ECO:0000256" key="6">
    <source>
        <dbReference type="RuleBase" id="RU004474"/>
    </source>
</evidence>
<dbReference type="InterPro" id="IPR001796">
    <property type="entry name" value="DHFR_dom"/>
</dbReference>
<dbReference type="InterPro" id="IPR012259">
    <property type="entry name" value="DHFR"/>
</dbReference>
<dbReference type="RefSeq" id="WP_092903324.1">
    <property type="nucleotide sequence ID" value="NZ_FOZS01000001.1"/>
</dbReference>
<dbReference type="EMBL" id="FOZS01000001">
    <property type="protein sequence ID" value="SFS56589.1"/>
    <property type="molecule type" value="Genomic_DNA"/>
</dbReference>
<dbReference type="GO" id="GO:0046655">
    <property type="term" value="P:folic acid metabolic process"/>
    <property type="evidence" value="ECO:0007669"/>
    <property type="project" value="TreeGrafter"/>
</dbReference>
<reference evidence="10" key="1">
    <citation type="submission" date="2016-10" db="EMBL/GenBank/DDBJ databases">
        <authorList>
            <person name="Varghese N."/>
            <person name="Submissions S."/>
        </authorList>
    </citation>
    <scope>NUCLEOTIDE SEQUENCE [LARGE SCALE GENOMIC DNA]</scope>
    <source>
        <strain evidence="10">DSM 22427</strain>
    </source>
</reference>
<dbReference type="CDD" id="cd00209">
    <property type="entry name" value="DHFR"/>
    <property type="match status" value="1"/>
</dbReference>
<evidence type="ECO:0000256" key="1">
    <source>
        <dbReference type="ARBA" id="ARBA00004903"/>
    </source>
</evidence>
<dbReference type="GO" id="GO:0050661">
    <property type="term" value="F:NADP binding"/>
    <property type="evidence" value="ECO:0007669"/>
    <property type="project" value="InterPro"/>
</dbReference>
<dbReference type="PROSITE" id="PS00075">
    <property type="entry name" value="DHFR_1"/>
    <property type="match status" value="1"/>
</dbReference>
<dbReference type="GO" id="GO:0004146">
    <property type="term" value="F:dihydrofolate reductase activity"/>
    <property type="evidence" value="ECO:0007669"/>
    <property type="project" value="UniProtKB-EC"/>
</dbReference>
<evidence type="ECO:0000256" key="2">
    <source>
        <dbReference type="ARBA" id="ARBA00012856"/>
    </source>
</evidence>
<dbReference type="PROSITE" id="PS51330">
    <property type="entry name" value="DHFR_2"/>
    <property type="match status" value="1"/>
</dbReference>
<dbReference type="InterPro" id="IPR024072">
    <property type="entry name" value="DHFR-like_dom_sf"/>
</dbReference>
<comment type="similarity">
    <text evidence="6">Belongs to the dihydrofolate reductase family.</text>
</comment>
<dbReference type="AlphaFoldDB" id="A0A1I6QVW7"/>
<proteinExistence type="inferred from homology"/>
<evidence type="ECO:0000256" key="4">
    <source>
        <dbReference type="ARBA" id="ARBA00022857"/>
    </source>
</evidence>
<comment type="pathway">
    <text evidence="1">Cofactor biosynthesis; tetrahydrofolate biosynthesis; 5,6,7,8-tetrahydrofolate from 7,8-dihydrofolate: step 1/1.</text>
</comment>
<keyword evidence="4" id="KW-0521">NADP</keyword>
<dbReference type="GO" id="GO:0046452">
    <property type="term" value="P:dihydrofolate metabolic process"/>
    <property type="evidence" value="ECO:0007669"/>
    <property type="project" value="TreeGrafter"/>
</dbReference>
<dbReference type="PRINTS" id="PR00070">
    <property type="entry name" value="DHFR"/>
</dbReference>
<keyword evidence="10" id="KW-1185">Reference proteome</keyword>
<evidence type="ECO:0000256" key="5">
    <source>
        <dbReference type="ARBA" id="ARBA00023002"/>
    </source>
</evidence>
<feature type="domain" description="DHFR" evidence="8">
    <location>
        <begin position="31"/>
        <end position="204"/>
    </location>
</feature>
<dbReference type="EC" id="1.5.1.3" evidence="2"/>
<dbReference type="InterPro" id="IPR017925">
    <property type="entry name" value="DHFR_CS"/>
</dbReference>
<sequence>MSERDGRAAESTAATNEADSNGAGALETDRELVGIVAVADNGVIGRDGDMPWHIPADLEHFKETTMDHPVIMGRVTYEGILEALGKPLPGRTTVVLTSRDLETPENAVAAAGLEPALEAAETAARDRHDDADRIFVAGGATVYGQFLPALDRLIVTEVHEEPAGDTTFPSWDRAAWNELARDERDGFAFVEYGRRARETGQQRR</sequence>
<gene>
    <name evidence="9" type="ORF">SAMN04488556_1621</name>
</gene>
<evidence type="ECO:0000313" key="9">
    <source>
        <dbReference type="EMBL" id="SFS56589.1"/>
    </source>
</evidence>